<dbReference type="EMBL" id="JANPWB010000012">
    <property type="protein sequence ID" value="KAJ1114980.1"/>
    <property type="molecule type" value="Genomic_DNA"/>
</dbReference>
<feature type="compositionally biased region" description="Polar residues" evidence="1">
    <location>
        <begin position="71"/>
        <end position="83"/>
    </location>
</feature>
<gene>
    <name evidence="2" type="ORF">NDU88_003209</name>
</gene>
<dbReference type="Proteomes" id="UP001066276">
    <property type="component" value="Chromosome 8"/>
</dbReference>
<reference evidence="2" key="1">
    <citation type="journal article" date="2022" name="bioRxiv">
        <title>Sequencing and chromosome-scale assembly of the giantPleurodeles waltlgenome.</title>
        <authorList>
            <person name="Brown T."/>
            <person name="Elewa A."/>
            <person name="Iarovenko S."/>
            <person name="Subramanian E."/>
            <person name="Araus A.J."/>
            <person name="Petzold A."/>
            <person name="Susuki M."/>
            <person name="Suzuki K.-i.T."/>
            <person name="Hayashi T."/>
            <person name="Toyoda A."/>
            <person name="Oliveira C."/>
            <person name="Osipova E."/>
            <person name="Leigh N.D."/>
            <person name="Simon A."/>
            <person name="Yun M.H."/>
        </authorList>
    </citation>
    <scope>NUCLEOTIDE SEQUENCE</scope>
    <source>
        <strain evidence="2">20211129_DDA</strain>
        <tissue evidence="2">Liver</tissue>
    </source>
</reference>
<organism evidence="2 3">
    <name type="scientific">Pleurodeles waltl</name>
    <name type="common">Iberian ribbed newt</name>
    <dbReference type="NCBI Taxonomy" id="8319"/>
    <lineage>
        <taxon>Eukaryota</taxon>
        <taxon>Metazoa</taxon>
        <taxon>Chordata</taxon>
        <taxon>Craniata</taxon>
        <taxon>Vertebrata</taxon>
        <taxon>Euteleostomi</taxon>
        <taxon>Amphibia</taxon>
        <taxon>Batrachia</taxon>
        <taxon>Caudata</taxon>
        <taxon>Salamandroidea</taxon>
        <taxon>Salamandridae</taxon>
        <taxon>Pleurodelinae</taxon>
        <taxon>Pleurodeles</taxon>
    </lineage>
</organism>
<evidence type="ECO:0000256" key="1">
    <source>
        <dbReference type="SAM" id="MobiDB-lite"/>
    </source>
</evidence>
<proteinExistence type="predicted"/>
<protein>
    <submittedName>
        <fullName evidence="2">Uncharacterized protein</fullName>
    </submittedName>
</protein>
<comment type="caution">
    <text evidence="2">The sequence shown here is derived from an EMBL/GenBank/DDBJ whole genome shotgun (WGS) entry which is preliminary data.</text>
</comment>
<dbReference type="AlphaFoldDB" id="A0AAV7NQA4"/>
<feature type="region of interest" description="Disordered" evidence="1">
    <location>
        <begin position="56"/>
        <end position="113"/>
    </location>
</feature>
<evidence type="ECO:0000313" key="2">
    <source>
        <dbReference type="EMBL" id="KAJ1114980.1"/>
    </source>
</evidence>
<sequence>MHPRNMPAGSCIMQKMSHGVMIIADEISCWKVPTSLGYDKSTFCIKMALDGPRKDLGASTLCGEEEGAHNTLESPQDTSQHAQELQDLGSKEMKNTVDAAQQKKVPRHQKTTQRVLSRKMECWGPGPGCA</sequence>
<name>A0AAV7NQA4_PLEWA</name>
<accession>A0AAV7NQA4</accession>
<evidence type="ECO:0000313" key="3">
    <source>
        <dbReference type="Proteomes" id="UP001066276"/>
    </source>
</evidence>
<keyword evidence="3" id="KW-1185">Reference proteome</keyword>